<reference evidence="1 2" key="1">
    <citation type="submission" date="2024-04" db="EMBL/GenBank/DDBJ databases">
        <authorList>
            <person name="Rising A."/>
            <person name="Reimegard J."/>
            <person name="Sonavane S."/>
            <person name="Akerstrom W."/>
            <person name="Nylinder S."/>
            <person name="Hedman E."/>
            <person name="Kallberg Y."/>
        </authorList>
    </citation>
    <scope>NUCLEOTIDE SEQUENCE [LARGE SCALE GENOMIC DNA]</scope>
</reference>
<keyword evidence="2" id="KW-1185">Reference proteome</keyword>
<comment type="caution">
    <text evidence="1">The sequence shown here is derived from an EMBL/GenBank/DDBJ whole genome shotgun (WGS) entry which is preliminary data.</text>
</comment>
<name>A0AAV2BPI8_9ARAC</name>
<organism evidence="1 2">
    <name type="scientific">Larinioides sclopetarius</name>
    <dbReference type="NCBI Taxonomy" id="280406"/>
    <lineage>
        <taxon>Eukaryota</taxon>
        <taxon>Metazoa</taxon>
        <taxon>Ecdysozoa</taxon>
        <taxon>Arthropoda</taxon>
        <taxon>Chelicerata</taxon>
        <taxon>Arachnida</taxon>
        <taxon>Araneae</taxon>
        <taxon>Araneomorphae</taxon>
        <taxon>Entelegynae</taxon>
        <taxon>Araneoidea</taxon>
        <taxon>Araneidae</taxon>
        <taxon>Larinioides</taxon>
    </lineage>
</organism>
<protein>
    <submittedName>
        <fullName evidence="1">Uncharacterized protein</fullName>
    </submittedName>
</protein>
<evidence type="ECO:0000313" key="2">
    <source>
        <dbReference type="Proteomes" id="UP001497382"/>
    </source>
</evidence>
<accession>A0AAV2BPI8</accession>
<dbReference type="Proteomes" id="UP001497382">
    <property type="component" value="Unassembled WGS sequence"/>
</dbReference>
<sequence length="56" mass="6312">MELVNHFICGKWHCADMTCSVYISPSKVESTDTRKEISGRTVDSRSLVSPNLDYGF</sequence>
<evidence type="ECO:0000313" key="1">
    <source>
        <dbReference type="EMBL" id="CAL1297615.1"/>
    </source>
</evidence>
<gene>
    <name evidence="1" type="ORF">LARSCL_LOCUS20401</name>
</gene>
<dbReference type="EMBL" id="CAXIEN010000432">
    <property type="protein sequence ID" value="CAL1297615.1"/>
    <property type="molecule type" value="Genomic_DNA"/>
</dbReference>
<dbReference type="AlphaFoldDB" id="A0AAV2BPI8"/>
<proteinExistence type="predicted"/>